<dbReference type="AlphaFoldDB" id="A0A7K1UP39"/>
<evidence type="ECO:0000256" key="2">
    <source>
        <dbReference type="ARBA" id="ARBA00023125"/>
    </source>
</evidence>
<dbReference type="PROSITE" id="PS51898">
    <property type="entry name" value="TYR_RECOMBINASE"/>
    <property type="match status" value="1"/>
</dbReference>
<dbReference type="GO" id="GO:0006310">
    <property type="term" value="P:DNA recombination"/>
    <property type="evidence" value="ECO:0007669"/>
    <property type="project" value="UniProtKB-KW"/>
</dbReference>
<dbReference type="InterPro" id="IPR044068">
    <property type="entry name" value="CB"/>
</dbReference>
<keyword evidence="8" id="KW-1185">Reference proteome</keyword>
<dbReference type="InterPro" id="IPR010998">
    <property type="entry name" value="Integrase_recombinase_N"/>
</dbReference>
<gene>
    <name evidence="7" type="ORF">GPX89_02410</name>
</gene>
<dbReference type="RefSeq" id="WP_157354853.1">
    <property type="nucleotide sequence ID" value="NZ_WRPP01000001.1"/>
</dbReference>
<keyword evidence="3" id="KW-0233">DNA recombination</keyword>
<accession>A0A7K1UP39</accession>
<dbReference type="PROSITE" id="PS51900">
    <property type="entry name" value="CB"/>
    <property type="match status" value="1"/>
</dbReference>
<dbReference type="SUPFAM" id="SSF56349">
    <property type="entry name" value="DNA breaking-rejoining enzymes"/>
    <property type="match status" value="1"/>
</dbReference>
<evidence type="ECO:0000259" key="5">
    <source>
        <dbReference type="PROSITE" id="PS51898"/>
    </source>
</evidence>
<dbReference type="InterPro" id="IPR013762">
    <property type="entry name" value="Integrase-like_cat_sf"/>
</dbReference>
<comment type="similarity">
    <text evidence="1">Belongs to the 'phage' integrase family.</text>
</comment>
<dbReference type="Gene3D" id="1.10.150.130">
    <property type="match status" value="1"/>
</dbReference>
<dbReference type="Proteomes" id="UP000466794">
    <property type="component" value="Unassembled WGS sequence"/>
</dbReference>
<name>A0A7K1UP39_9NOCA</name>
<dbReference type="PANTHER" id="PTHR30349">
    <property type="entry name" value="PHAGE INTEGRASE-RELATED"/>
    <property type="match status" value="1"/>
</dbReference>
<evidence type="ECO:0000256" key="1">
    <source>
        <dbReference type="ARBA" id="ARBA00008857"/>
    </source>
</evidence>
<dbReference type="Gene3D" id="1.10.443.10">
    <property type="entry name" value="Intergrase catalytic core"/>
    <property type="match status" value="1"/>
</dbReference>
<dbReference type="InterPro" id="IPR011010">
    <property type="entry name" value="DNA_brk_join_enz"/>
</dbReference>
<dbReference type="GO" id="GO:0015074">
    <property type="term" value="P:DNA integration"/>
    <property type="evidence" value="ECO:0007669"/>
    <property type="project" value="InterPro"/>
</dbReference>
<dbReference type="PANTHER" id="PTHR30349:SF41">
    <property type="entry name" value="INTEGRASE_RECOMBINASE PROTEIN MJ0367-RELATED"/>
    <property type="match status" value="1"/>
</dbReference>
<organism evidence="7 8">
    <name type="scientific">Nocardia terrae</name>
    <dbReference type="NCBI Taxonomy" id="2675851"/>
    <lineage>
        <taxon>Bacteria</taxon>
        <taxon>Bacillati</taxon>
        <taxon>Actinomycetota</taxon>
        <taxon>Actinomycetes</taxon>
        <taxon>Mycobacteriales</taxon>
        <taxon>Nocardiaceae</taxon>
        <taxon>Nocardia</taxon>
    </lineage>
</organism>
<feature type="domain" description="Core-binding (CB)" evidence="6">
    <location>
        <begin position="6"/>
        <end position="101"/>
    </location>
</feature>
<sequence length="312" mass="35509">MGQDLDAIPELLEDFITELRRANRSKGTIDTYSRDVGYFVDFLRAQSPPIEPDAEALTRENIGAYIIDTLSRTNRRTGKPITPEYAHRPYRSLQQFCGYLESEAILEVNPFDKMSPPHVPEKPIPVPPIEDLRKLLAECEGTDFESRRDTAIVRLLADIGPRVGEIAALDIDALDFQENTALVIGKGGRPRVLPFGDKTRIALRRYLRTRARHPKAANDNPALWLGKRGQMTSWGIYRMLTRRAEAAGIKHLHPHQLRHFFAHNWLANGGQEQDLMMLAGWRSRQMIGRYARATAETRARDAHRKARLGDKL</sequence>
<dbReference type="GO" id="GO:0003677">
    <property type="term" value="F:DNA binding"/>
    <property type="evidence" value="ECO:0007669"/>
    <property type="project" value="UniProtKB-UniRule"/>
</dbReference>
<proteinExistence type="inferred from homology"/>
<dbReference type="InterPro" id="IPR002104">
    <property type="entry name" value="Integrase_catalytic"/>
</dbReference>
<evidence type="ECO:0000313" key="7">
    <source>
        <dbReference type="EMBL" id="MVU76095.1"/>
    </source>
</evidence>
<comment type="caution">
    <text evidence="7">The sequence shown here is derived from an EMBL/GenBank/DDBJ whole genome shotgun (WGS) entry which is preliminary data.</text>
</comment>
<reference evidence="7 8" key="1">
    <citation type="submission" date="2019-12" db="EMBL/GenBank/DDBJ databases">
        <title>Nocardia sp. nov. ET3-3 isolated from soil.</title>
        <authorList>
            <person name="Kanchanasin P."/>
            <person name="Tanasupawat S."/>
            <person name="Yuki M."/>
            <person name="Kudo T."/>
        </authorList>
    </citation>
    <scope>NUCLEOTIDE SEQUENCE [LARGE SCALE GENOMIC DNA]</scope>
    <source>
        <strain evidence="7 8">ET3-3</strain>
    </source>
</reference>
<evidence type="ECO:0000256" key="3">
    <source>
        <dbReference type="ARBA" id="ARBA00023172"/>
    </source>
</evidence>
<protein>
    <submittedName>
        <fullName evidence="7">Tyrosine-type recombinase/integrase</fullName>
    </submittedName>
</protein>
<evidence type="ECO:0000256" key="4">
    <source>
        <dbReference type="PROSITE-ProRule" id="PRU01248"/>
    </source>
</evidence>
<dbReference type="Pfam" id="PF00589">
    <property type="entry name" value="Phage_integrase"/>
    <property type="match status" value="1"/>
</dbReference>
<keyword evidence="2 4" id="KW-0238">DNA-binding</keyword>
<dbReference type="InterPro" id="IPR050090">
    <property type="entry name" value="Tyrosine_recombinase_XerCD"/>
</dbReference>
<evidence type="ECO:0000313" key="8">
    <source>
        <dbReference type="Proteomes" id="UP000466794"/>
    </source>
</evidence>
<feature type="domain" description="Tyr recombinase" evidence="5">
    <location>
        <begin position="121"/>
        <end position="304"/>
    </location>
</feature>
<dbReference type="EMBL" id="WRPP01000001">
    <property type="protein sequence ID" value="MVU76095.1"/>
    <property type="molecule type" value="Genomic_DNA"/>
</dbReference>
<evidence type="ECO:0000259" key="6">
    <source>
        <dbReference type="PROSITE" id="PS51900"/>
    </source>
</evidence>